<name>X0SJG4_9ZZZZ</name>
<dbReference type="EMBL" id="BARS01002997">
    <property type="protein sequence ID" value="GAF76002.1"/>
    <property type="molecule type" value="Genomic_DNA"/>
</dbReference>
<dbReference type="Gene3D" id="3.30.360.10">
    <property type="entry name" value="Dihydrodipicolinate Reductase, domain 2"/>
    <property type="match status" value="1"/>
</dbReference>
<organism evidence="1">
    <name type="scientific">marine sediment metagenome</name>
    <dbReference type="NCBI Taxonomy" id="412755"/>
    <lineage>
        <taxon>unclassified sequences</taxon>
        <taxon>metagenomes</taxon>
        <taxon>ecological metagenomes</taxon>
    </lineage>
</organism>
<accession>X0SJG4</accession>
<gene>
    <name evidence="1" type="ORF">S01H1_05766</name>
</gene>
<sequence length="175" mass="19687">PRNLRAILSNVMRERKNAEGDTVPCKTWDNATLLCEVEEKSGHIFPLTAKTQRIAPGETNTWYIRVLGTRFCARFTTKRPKTLETLTYEPGGKAVWEVEDLGYKSVYSAITGAIFEFGFCDAILQMAAAFCDQVAHGPQADLPFGCATTEETRLTHEIFTAALESHRERRTVEIR</sequence>
<proteinExistence type="predicted"/>
<evidence type="ECO:0008006" key="2">
    <source>
        <dbReference type="Google" id="ProtNLM"/>
    </source>
</evidence>
<protein>
    <recommendedName>
        <fullName evidence="2">Gfo/Idh/MocA-like oxidoreductase C-terminal domain-containing protein</fullName>
    </recommendedName>
</protein>
<evidence type="ECO:0000313" key="1">
    <source>
        <dbReference type="EMBL" id="GAF76002.1"/>
    </source>
</evidence>
<dbReference type="AlphaFoldDB" id="X0SJG4"/>
<reference evidence="1" key="1">
    <citation type="journal article" date="2014" name="Front. Microbiol.">
        <title>High frequency of phylogenetically diverse reductive dehalogenase-homologous genes in deep subseafloor sedimentary metagenomes.</title>
        <authorList>
            <person name="Kawai M."/>
            <person name="Futagami T."/>
            <person name="Toyoda A."/>
            <person name="Takaki Y."/>
            <person name="Nishi S."/>
            <person name="Hori S."/>
            <person name="Arai W."/>
            <person name="Tsubouchi T."/>
            <person name="Morono Y."/>
            <person name="Uchiyama I."/>
            <person name="Ito T."/>
            <person name="Fujiyama A."/>
            <person name="Inagaki F."/>
            <person name="Takami H."/>
        </authorList>
    </citation>
    <scope>NUCLEOTIDE SEQUENCE</scope>
    <source>
        <strain evidence="1">Expedition CK06-06</strain>
    </source>
</reference>
<feature type="non-terminal residue" evidence="1">
    <location>
        <position position="1"/>
    </location>
</feature>
<comment type="caution">
    <text evidence="1">The sequence shown here is derived from an EMBL/GenBank/DDBJ whole genome shotgun (WGS) entry which is preliminary data.</text>
</comment>